<accession>A0A6A4H2Y8</accession>
<evidence type="ECO:0000313" key="1">
    <source>
        <dbReference type="EMBL" id="KAE9392083.1"/>
    </source>
</evidence>
<sequence length="567" mass="64245">MSPLPASVLINFHDTETPRMYIFPPRLKRIIRSSPSLVFDADRYQAFLAHTQPLLGCSSSEGFRAAVEPEWSALWNWLRAGLKVLHVYEIDQGDHLPVALRNTIISFVVPILLMLSEIVAGFHSDHATTILESYELKKLLALCVVVAFIEPDNLTTDDNNYQHCVLFIVRRIIRTNERSLGGFVKALEVASRSVIGTSLTDTWKNCLELQLIHPTYTSIQGHRLYLFLLVITLPGNKIHLRLNVARSAWPYVYRVWRILTSSKVSILGSATYSSSLLRLDCIARILQCHSMWMSGGPLWTATALDHRCLPMVYRTCHFLHDWSNTYPDLSLNYTNVIDLLQNLVWRVLRFWIFHEVSHRAQHSLSKTPSRRLSLGNTPTEVSLQAAWGQAIDTFCTPAMISFRKSMWSLTCANACEQPAAVLAAKLLPIVPGRAKLPIIEKVIGQNVKNLRGNEMVEHPIHSGRNLRCSDIPSLEKYYVYSVVVSRLQQLSSRICALIDGHTETRAVVVDFSNDTMALQPKHEVLEQLCPEHQGFVERNNGLNLGCRRILLNLETFVLIPYTCNSTL</sequence>
<proteinExistence type="predicted"/>
<keyword evidence="2" id="KW-1185">Reference proteome</keyword>
<gene>
    <name evidence="1" type="ORF">BT96DRAFT_1000706</name>
</gene>
<evidence type="ECO:0000313" key="2">
    <source>
        <dbReference type="Proteomes" id="UP000799118"/>
    </source>
</evidence>
<protein>
    <submittedName>
        <fullName evidence="1">Uncharacterized protein</fullName>
    </submittedName>
</protein>
<dbReference type="OrthoDB" id="3088007at2759"/>
<organism evidence="1 2">
    <name type="scientific">Gymnopus androsaceus JB14</name>
    <dbReference type="NCBI Taxonomy" id="1447944"/>
    <lineage>
        <taxon>Eukaryota</taxon>
        <taxon>Fungi</taxon>
        <taxon>Dikarya</taxon>
        <taxon>Basidiomycota</taxon>
        <taxon>Agaricomycotina</taxon>
        <taxon>Agaricomycetes</taxon>
        <taxon>Agaricomycetidae</taxon>
        <taxon>Agaricales</taxon>
        <taxon>Marasmiineae</taxon>
        <taxon>Omphalotaceae</taxon>
        <taxon>Gymnopus</taxon>
    </lineage>
</organism>
<name>A0A6A4H2Y8_9AGAR</name>
<dbReference type="EMBL" id="ML769605">
    <property type="protein sequence ID" value="KAE9392083.1"/>
    <property type="molecule type" value="Genomic_DNA"/>
</dbReference>
<dbReference type="Proteomes" id="UP000799118">
    <property type="component" value="Unassembled WGS sequence"/>
</dbReference>
<dbReference type="AlphaFoldDB" id="A0A6A4H2Y8"/>
<reference evidence="1" key="1">
    <citation type="journal article" date="2019" name="Environ. Microbiol.">
        <title>Fungal ecological strategies reflected in gene transcription - a case study of two litter decomposers.</title>
        <authorList>
            <person name="Barbi F."/>
            <person name="Kohler A."/>
            <person name="Barry K."/>
            <person name="Baskaran P."/>
            <person name="Daum C."/>
            <person name="Fauchery L."/>
            <person name="Ihrmark K."/>
            <person name="Kuo A."/>
            <person name="LaButti K."/>
            <person name="Lipzen A."/>
            <person name="Morin E."/>
            <person name="Grigoriev I.V."/>
            <person name="Henrissat B."/>
            <person name="Lindahl B."/>
            <person name="Martin F."/>
        </authorList>
    </citation>
    <scope>NUCLEOTIDE SEQUENCE</scope>
    <source>
        <strain evidence="1">JB14</strain>
    </source>
</reference>